<dbReference type="InterPro" id="IPR027484">
    <property type="entry name" value="PInositol-4-P-5-kinase_N"/>
</dbReference>
<keyword evidence="1" id="KW-0067">ATP-binding</keyword>
<feature type="region of interest" description="Disordered" evidence="2">
    <location>
        <begin position="349"/>
        <end position="400"/>
    </location>
</feature>
<feature type="compositionally biased region" description="Polar residues" evidence="2">
    <location>
        <begin position="368"/>
        <end position="382"/>
    </location>
</feature>
<dbReference type="SUPFAM" id="SSF56104">
    <property type="entry name" value="SAICAR synthase-like"/>
    <property type="match status" value="1"/>
</dbReference>
<evidence type="ECO:0000313" key="6">
    <source>
        <dbReference type="EMBL" id="CDJ42437.1"/>
    </source>
</evidence>
<dbReference type="EMBL" id="HG675718">
    <property type="protein sequence ID" value="CDJ42437.1"/>
    <property type="molecule type" value="Genomic_DNA"/>
</dbReference>
<dbReference type="PANTHER" id="PTHR23086:SF8">
    <property type="entry name" value="PHOSPHATIDYLINOSITOL 5-PHOSPHATE 4-KINASE, ISOFORM A"/>
    <property type="match status" value="1"/>
</dbReference>
<evidence type="ECO:0000259" key="4">
    <source>
        <dbReference type="PROSITE" id="PS50222"/>
    </source>
</evidence>
<feature type="domain" description="EF-hand" evidence="4">
    <location>
        <begin position="30"/>
        <end position="65"/>
    </location>
</feature>
<dbReference type="RefSeq" id="XP_013233187.1">
    <property type="nucleotide sequence ID" value="XM_013377733.1"/>
</dbReference>
<dbReference type="SMART" id="SM00330">
    <property type="entry name" value="PIPKc"/>
    <property type="match status" value="1"/>
</dbReference>
<dbReference type="InterPro" id="IPR002048">
    <property type="entry name" value="EF_hand_dom"/>
</dbReference>
<dbReference type="GO" id="GO:0046854">
    <property type="term" value="P:phosphatidylinositol phosphate biosynthetic process"/>
    <property type="evidence" value="ECO:0007669"/>
    <property type="project" value="TreeGrafter"/>
</dbReference>
<dbReference type="GO" id="GO:0005886">
    <property type="term" value="C:plasma membrane"/>
    <property type="evidence" value="ECO:0007669"/>
    <property type="project" value="TreeGrafter"/>
</dbReference>
<dbReference type="InterPro" id="IPR023610">
    <property type="entry name" value="PInositol-4/5-P-5/4-kinase"/>
</dbReference>
<feature type="transmembrane region" description="Helical" evidence="3">
    <location>
        <begin position="12"/>
        <end position="29"/>
    </location>
</feature>
<organism evidence="6 7">
    <name type="scientific">Eimeria tenella</name>
    <name type="common">Coccidian parasite</name>
    <dbReference type="NCBI Taxonomy" id="5802"/>
    <lineage>
        <taxon>Eukaryota</taxon>
        <taxon>Sar</taxon>
        <taxon>Alveolata</taxon>
        <taxon>Apicomplexa</taxon>
        <taxon>Conoidasida</taxon>
        <taxon>Coccidia</taxon>
        <taxon>Eucoccidiorida</taxon>
        <taxon>Eimeriorina</taxon>
        <taxon>Eimeriidae</taxon>
        <taxon>Eimeria</taxon>
    </lineage>
</organism>
<dbReference type="GeneID" id="25252829"/>
<accession>U6KWF3</accession>
<keyword evidence="3" id="KW-1133">Transmembrane helix</keyword>
<dbReference type="OMA" id="DRDHNTE"/>
<dbReference type="InterPro" id="IPR002498">
    <property type="entry name" value="PInositol-4-P-4/5-kinase_core"/>
</dbReference>
<keyword evidence="3" id="KW-0472">Membrane</keyword>
<feature type="compositionally biased region" description="Acidic residues" evidence="2">
    <location>
        <begin position="92"/>
        <end position="102"/>
    </location>
</feature>
<sequence>MGPRFRCVAPYGLMNYSAFCSMLGVLAMLRETQITDRLFKAFDRDHNTELNFTEFAVALGTMLCGKEDDKLDLAFRILNPSFTGTGASLSDYDFEDDNEEDSSSSSSKGSKEAPGDAEAAAAKPDAQQQQQQQQQHQQKTQPQTQQRNQQENAGRPPSPQAQLQQHLHQHLHQHQQQHQQQQPANPETSPLPKVQLLRQQQPAAAAAPSEQQEPAGDRPRSPSPQQPQQQQQQQQQVVSRHGRVVSLAAFRKLQTLVCADSVSFEGFVSLIRAVEASRRILVGDERAAAAAAAIKSVFSRAATWLPDQTQRLFLNDFKAAVRSSPPFLALLGVDVAAAAADTTAGGRAAKAWNEANESNKAKADAPAKNTQDPSNQPFTSTPGLDAAERRQQQQQKQQQQQQQRQQLQQLQQQHKQHLQQLQQCVADLQEIERHFYKLKRQLWMQEDVSSSDCNLSLTNSAAAQTMAAAAAATGASIDAAGGRVAVAPERSLKPYDYNYKEKFRLLSNSSALDSASALRPTAVRFTDYSPMVFRHLREMFKIDKTVYIHSIGPEQVVSNMLLGSLSSLCELVSEGKSGAVFYYTADGKFIIKTVSREAAKGLRRILPAYVAHFVENSESLLSRFLGLHAIKHIFPSHGKLSAAGNRMRHKTYFLVMENLFHTPVPIHRRYDLKGSTYKRSLAPESRVDPTIALKDNDLEREGEKIDIGPERAARLLELLRKDANFLVTHGLMDYSLLVGIYYSTSGTAASRPGGSFSRVPLPAALTNEPIPSASTDTDVPFWRRDLGGLASRDGSKLYYVGIIDVLTKWGAFKRTENAIRVVQTCDSYGISCVNPAFYASRFISFLERHIV</sequence>
<name>U6KWF3_EIMTE</name>
<feature type="compositionally biased region" description="Low complexity" evidence="2">
    <location>
        <begin position="116"/>
        <end position="153"/>
    </location>
</feature>
<dbReference type="InterPro" id="IPR027483">
    <property type="entry name" value="PInositol-4-P-4/5-kinase_C_sf"/>
</dbReference>
<feature type="region of interest" description="Disordered" evidence="2">
    <location>
        <begin position="86"/>
        <end position="238"/>
    </location>
</feature>
<keyword evidence="7" id="KW-1185">Reference proteome</keyword>
<dbReference type="CDD" id="cd00139">
    <property type="entry name" value="PIPKc"/>
    <property type="match status" value="1"/>
</dbReference>
<evidence type="ECO:0000259" key="5">
    <source>
        <dbReference type="PROSITE" id="PS51455"/>
    </source>
</evidence>
<dbReference type="OrthoDB" id="2129491at2759"/>
<evidence type="ECO:0000313" key="7">
    <source>
        <dbReference type="Proteomes" id="UP000030747"/>
    </source>
</evidence>
<gene>
    <name evidence="6" type="ORF">ETH_00018475</name>
</gene>
<dbReference type="GO" id="GO:0016308">
    <property type="term" value="F:1-phosphatidylinositol-4-phosphate 5-kinase activity"/>
    <property type="evidence" value="ECO:0007669"/>
    <property type="project" value="TreeGrafter"/>
</dbReference>
<dbReference type="AlphaFoldDB" id="U6KWF3"/>
<dbReference type="VEuPathDB" id="ToxoDB:ETH_00018475"/>
<dbReference type="InterPro" id="IPR011992">
    <property type="entry name" value="EF-hand-dom_pair"/>
</dbReference>
<dbReference type="PANTHER" id="PTHR23086">
    <property type="entry name" value="PHOSPHATIDYLINOSITOL-4-PHOSPHATE 5-KINASE"/>
    <property type="match status" value="1"/>
</dbReference>
<dbReference type="GO" id="GO:0005509">
    <property type="term" value="F:calcium ion binding"/>
    <property type="evidence" value="ECO:0007669"/>
    <property type="project" value="InterPro"/>
</dbReference>
<keyword evidence="1" id="KW-0547">Nucleotide-binding</keyword>
<dbReference type="PROSITE" id="PS51455">
    <property type="entry name" value="PIPK"/>
    <property type="match status" value="1"/>
</dbReference>
<dbReference type="GO" id="GO:0005524">
    <property type="term" value="F:ATP binding"/>
    <property type="evidence" value="ECO:0007669"/>
    <property type="project" value="UniProtKB-UniRule"/>
</dbReference>
<protein>
    <submittedName>
        <fullName evidence="6">Phosphatidylinositol-4-phosphate 5-kinase. phosphatidylinositol-4-phosphate 5-kinase</fullName>
    </submittedName>
</protein>
<evidence type="ECO:0000256" key="3">
    <source>
        <dbReference type="SAM" id="Phobius"/>
    </source>
</evidence>
<reference evidence="6" key="2">
    <citation type="submission" date="2013-10" db="EMBL/GenBank/DDBJ databases">
        <authorList>
            <person name="Aslett M."/>
        </authorList>
    </citation>
    <scope>NUCLEOTIDE SEQUENCE [LARGE SCALE GENOMIC DNA]</scope>
    <source>
        <strain evidence="6">Houghton</strain>
    </source>
</reference>
<dbReference type="Gene3D" id="3.30.810.10">
    <property type="entry name" value="2-Layer Sandwich"/>
    <property type="match status" value="1"/>
</dbReference>
<proteinExistence type="predicted"/>
<reference evidence="6" key="1">
    <citation type="submission" date="2013-10" db="EMBL/GenBank/DDBJ databases">
        <title>Genomic analysis of the causative agents of coccidiosis in chickens.</title>
        <authorList>
            <person name="Reid A.J."/>
            <person name="Blake D."/>
            <person name="Billington K."/>
            <person name="Browne H."/>
            <person name="Dunn M."/>
            <person name="Hung S."/>
            <person name="Kawahara F."/>
            <person name="Miranda-Saavedra D."/>
            <person name="Mourier T."/>
            <person name="Nagra H."/>
            <person name="Otto T.D."/>
            <person name="Rawlings N."/>
            <person name="Sanchez A."/>
            <person name="Sanders M."/>
            <person name="Subramaniam C."/>
            <person name="Tay Y."/>
            <person name="Dear P."/>
            <person name="Doerig C."/>
            <person name="Gruber A."/>
            <person name="Parkinson J."/>
            <person name="Shirley M."/>
            <person name="Wan K.L."/>
            <person name="Berriman M."/>
            <person name="Tomley F."/>
            <person name="Pain A."/>
        </authorList>
    </citation>
    <scope>NUCLEOTIDE SEQUENCE [LARGE SCALE GENOMIC DNA]</scope>
    <source>
        <strain evidence="6">Houghton</strain>
    </source>
</reference>
<dbReference type="PROSITE" id="PS50222">
    <property type="entry name" value="EF_HAND_2"/>
    <property type="match status" value="1"/>
</dbReference>
<evidence type="ECO:0000256" key="1">
    <source>
        <dbReference type="PROSITE-ProRule" id="PRU00781"/>
    </source>
</evidence>
<dbReference type="Gene3D" id="3.30.800.10">
    <property type="entry name" value="Phosphatidylinositol Phosphate Kinase II Beta"/>
    <property type="match status" value="1"/>
</dbReference>
<keyword evidence="3" id="KW-0812">Transmembrane</keyword>
<keyword evidence="1" id="KW-0808">Transferase</keyword>
<feature type="domain" description="PIPK" evidence="5">
    <location>
        <begin position="461"/>
        <end position="850"/>
    </location>
</feature>
<feature type="compositionally biased region" description="Low complexity" evidence="2">
    <location>
        <begin position="226"/>
        <end position="238"/>
    </location>
</feature>
<dbReference type="Proteomes" id="UP000030747">
    <property type="component" value="Unassembled WGS sequence"/>
</dbReference>
<feature type="compositionally biased region" description="Low complexity" evidence="2">
    <location>
        <begin position="199"/>
        <end position="214"/>
    </location>
</feature>
<dbReference type="VEuPathDB" id="ToxoDB:ETH2_0106100"/>
<dbReference type="SUPFAM" id="SSF47473">
    <property type="entry name" value="EF-hand"/>
    <property type="match status" value="1"/>
</dbReference>
<dbReference type="Gene3D" id="1.10.238.10">
    <property type="entry name" value="EF-hand"/>
    <property type="match status" value="1"/>
</dbReference>
<keyword evidence="1 6" id="KW-0418">Kinase</keyword>
<evidence type="ECO:0000256" key="2">
    <source>
        <dbReference type="SAM" id="MobiDB-lite"/>
    </source>
</evidence>
<dbReference type="Pfam" id="PF01504">
    <property type="entry name" value="PIP5K"/>
    <property type="match status" value="1"/>
</dbReference>